<proteinExistence type="inferred from homology"/>
<dbReference type="EMBL" id="JABCSC020000001">
    <property type="protein sequence ID" value="NSL53522.1"/>
    <property type="molecule type" value="Genomic_DNA"/>
</dbReference>
<dbReference type="RefSeq" id="WP_170019609.1">
    <property type="nucleotide sequence ID" value="NZ_JABCSC020000001.1"/>
</dbReference>
<accession>A0ABX2IBF9</accession>
<feature type="transmembrane region" description="Helical" evidence="1">
    <location>
        <begin position="262"/>
        <end position="288"/>
    </location>
</feature>
<feature type="transmembrane region" description="Helical" evidence="1">
    <location>
        <begin position="199"/>
        <end position="223"/>
    </location>
</feature>
<keyword evidence="1" id="KW-0812">Transmembrane</keyword>
<dbReference type="PANTHER" id="PTHR30188">
    <property type="entry name" value="ABC TRANSPORTER PERMEASE PROTEIN-RELATED"/>
    <property type="match status" value="1"/>
</dbReference>
<dbReference type="NCBIfam" id="TIGR00056">
    <property type="entry name" value="MlaE family lipid ABC transporter permease subunit"/>
    <property type="match status" value="1"/>
</dbReference>
<protein>
    <submittedName>
        <fullName evidence="2">ABC transporter permease</fullName>
    </submittedName>
</protein>
<gene>
    <name evidence="2" type="ORF">HJ583_000645</name>
</gene>
<keyword evidence="1" id="KW-0997">Cell inner membrane</keyword>
<comment type="subcellular location">
    <subcellularLocation>
        <location evidence="1">Cell inner membrane</location>
        <topology evidence="1">Multi-pass membrane protein</topology>
    </subcellularLocation>
</comment>
<dbReference type="PANTHER" id="PTHR30188:SF3">
    <property type="entry name" value="ABC TRANSPORTER PERMEASE"/>
    <property type="match status" value="1"/>
</dbReference>
<keyword evidence="1" id="KW-1003">Cell membrane</keyword>
<sequence>MSTDASLSAQARFARQATQLDVFVEGGWSWQVPAPLLPEAALWAGAEQLRLQAGTFSDQDGALLAWLLRLCRSAVQAGVRVDGSGLPDSMRKLLELALAVPPQAQPHPAQGPGFFASLGLITLHVWSDLPRALHFTGEITQSLWRLVRGRTRLRRQDFLWLIEASGPRALPIASLISFLVGTILAYMGAVQLAQFGAQIYIADLVAIGMVREIGALMTGVILAGRTGASYAAQLGSMQVNEEIDAYRTLGLSPIDYLVLPRLLALLLMVPLLTLYAGVVGIVAGMLVATTVFGVGLREYFNETVIALSWSHILIGMFKGTVYGALVAFSGCWRGMDCGRSAQAVGEATTSAVVTSILLITVSASLLTILFQRLGL</sequence>
<name>A0ABX2IBF9_9RHOO</name>
<keyword evidence="1" id="KW-1133">Transmembrane helix</keyword>
<organism evidence="2 3">
    <name type="scientific">Uliginosibacterium aquaticum</name>
    <dbReference type="NCBI Taxonomy" id="2731212"/>
    <lineage>
        <taxon>Bacteria</taxon>
        <taxon>Pseudomonadati</taxon>
        <taxon>Pseudomonadota</taxon>
        <taxon>Betaproteobacteria</taxon>
        <taxon>Rhodocyclales</taxon>
        <taxon>Zoogloeaceae</taxon>
        <taxon>Uliginosibacterium</taxon>
    </lineage>
</organism>
<keyword evidence="3" id="KW-1185">Reference proteome</keyword>
<comment type="caution">
    <text evidence="2">The sequence shown here is derived from an EMBL/GenBank/DDBJ whole genome shotgun (WGS) entry which is preliminary data.</text>
</comment>
<evidence type="ECO:0000256" key="1">
    <source>
        <dbReference type="RuleBase" id="RU362044"/>
    </source>
</evidence>
<feature type="transmembrane region" description="Helical" evidence="1">
    <location>
        <begin position="349"/>
        <end position="370"/>
    </location>
</feature>
<feature type="transmembrane region" description="Helical" evidence="1">
    <location>
        <begin position="308"/>
        <end position="328"/>
    </location>
</feature>
<keyword evidence="1" id="KW-0472">Membrane</keyword>
<dbReference type="Proteomes" id="UP000778523">
    <property type="component" value="Unassembled WGS sequence"/>
</dbReference>
<comment type="similarity">
    <text evidence="1">Belongs to the MlaE permease family.</text>
</comment>
<evidence type="ECO:0000313" key="2">
    <source>
        <dbReference type="EMBL" id="NSL53522.1"/>
    </source>
</evidence>
<evidence type="ECO:0000313" key="3">
    <source>
        <dbReference type="Proteomes" id="UP000778523"/>
    </source>
</evidence>
<dbReference type="InterPro" id="IPR003453">
    <property type="entry name" value="ABC_MlaE_roteobac"/>
</dbReference>
<dbReference type="InterPro" id="IPR030802">
    <property type="entry name" value="Permease_MalE"/>
</dbReference>
<reference evidence="2 3" key="1">
    <citation type="submission" date="2020-06" db="EMBL/GenBank/DDBJ databases">
        <title>Draft genome of Uliginosibacterium sp. IMCC34675.</title>
        <authorList>
            <person name="Song J."/>
        </authorList>
    </citation>
    <scope>NUCLEOTIDE SEQUENCE [LARGE SCALE GENOMIC DNA]</scope>
    <source>
        <strain evidence="2 3">IMCC34675</strain>
    </source>
</reference>
<dbReference type="Pfam" id="PF02405">
    <property type="entry name" value="MlaE"/>
    <property type="match status" value="1"/>
</dbReference>
<feature type="transmembrane region" description="Helical" evidence="1">
    <location>
        <begin position="158"/>
        <end position="187"/>
    </location>
</feature>